<evidence type="ECO:0000313" key="2">
    <source>
        <dbReference type="Proteomes" id="UP000828941"/>
    </source>
</evidence>
<proteinExistence type="predicted"/>
<name>A0ACB9N9V3_BAUVA</name>
<keyword evidence="2" id="KW-1185">Reference proteome</keyword>
<gene>
    <name evidence="1" type="ORF">L6164_018072</name>
</gene>
<organism evidence="1 2">
    <name type="scientific">Bauhinia variegata</name>
    <name type="common">Purple orchid tree</name>
    <name type="synonym">Phanera variegata</name>
    <dbReference type="NCBI Taxonomy" id="167791"/>
    <lineage>
        <taxon>Eukaryota</taxon>
        <taxon>Viridiplantae</taxon>
        <taxon>Streptophyta</taxon>
        <taxon>Embryophyta</taxon>
        <taxon>Tracheophyta</taxon>
        <taxon>Spermatophyta</taxon>
        <taxon>Magnoliopsida</taxon>
        <taxon>eudicotyledons</taxon>
        <taxon>Gunneridae</taxon>
        <taxon>Pentapetalae</taxon>
        <taxon>rosids</taxon>
        <taxon>fabids</taxon>
        <taxon>Fabales</taxon>
        <taxon>Fabaceae</taxon>
        <taxon>Cercidoideae</taxon>
        <taxon>Cercideae</taxon>
        <taxon>Bauhiniinae</taxon>
        <taxon>Bauhinia</taxon>
    </lineage>
</organism>
<dbReference type="EMBL" id="CM039432">
    <property type="protein sequence ID" value="KAI4333238.1"/>
    <property type="molecule type" value="Genomic_DNA"/>
</dbReference>
<comment type="caution">
    <text evidence="1">The sequence shown here is derived from an EMBL/GenBank/DDBJ whole genome shotgun (WGS) entry which is preliminary data.</text>
</comment>
<sequence>MQRHLNKFLRRKQVNSLNSNDLNGLINSQPGMSTPTKVDQEAALESQSRSAGLSVKEENKRKQNSEKLLPSGFFVDAEELSQLAADGLVPLKESIGHTELEVIAGALLGLLVGFAVFNF</sequence>
<dbReference type="Proteomes" id="UP000828941">
    <property type="component" value="Chromosome 7"/>
</dbReference>
<reference evidence="1 2" key="1">
    <citation type="journal article" date="2022" name="DNA Res.">
        <title>Chromosomal-level genome assembly of the orchid tree Bauhinia variegata (Leguminosae; Cercidoideae) supports the allotetraploid origin hypothesis of Bauhinia.</title>
        <authorList>
            <person name="Zhong Y."/>
            <person name="Chen Y."/>
            <person name="Zheng D."/>
            <person name="Pang J."/>
            <person name="Liu Y."/>
            <person name="Luo S."/>
            <person name="Meng S."/>
            <person name="Qian L."/>
            <person name="Wei D."/>
            <person name="Dai S."/>
            <person name="Zhou R."/>
        </authorList>
    </citation>
    <scope>NUCLEOTIDE SEQUENCE [LARGE SCALE GENOMIC DNA]</scope>
    <source>
        <strain evidence="1">BV-YZ2020</strain>
    </source>
</reference>
<accession>A0ACB9N9V3</accession>
<protein>
    <submittedName>
        <fullName evidence="1">Uncharacterized protein</fullName>
    </submittedName>
</protein>
<evidence type="ECO:0000313" key="1">
    <source>
        <dbReference type="EMBL" id="KAI4333238.1"/>
    </source>
</evidence>